<comment type="caution">
    <text evidence="1">The sequence shown here is derived from an EMBL/GenBank/DDBJ whole genome shotgun (WGS) entry which is preliminary data.</text>
</comment>
<dbReference type="RefSeq" id="WP_126999887.1">
    <property type="nucleotide sequence ID" value="NZ_CP173195.1"/>
</dbReference>
<keyword evidence="2" id="KW-1185">Reference proteome</keyword>
<proteinExistence type="predicted"/>
<accession>A0A3S0WY25</accession>
<dbReference type="EMBL" id="RZIJ01000013">
    <property type="protein sequence ID" value="RUQ68824.1"/>
    <property type="molecule type" value="Genomic_DNA"/>
</dbReference>
<dbReference type="Proteomes" id="UP000280346">
    <property type="component" value="Unassembled WGS sequence"/>
</dbReference>
<gene>
    <name evidence="1" type="ORF">EJ913_16720</name>
</gene>
<sequence>MIKATFDKTEPLLRVSAASLSSVLPAAQRRAVAVFRTSDVEILSYAMRRTIIKEQGESKVSEAWVQDPVLLREKGLAPGPDKGMFPVVL</sequence>
<organism evidence="1 2">
    <name type="scientific">Azospirillum doebereinerae</name>
    <dbReference type="NCBI Taxonomy" id="92933"/>
    <lineage>
        <taxon>Bacteria</taxon>
        <taxon>Pseudomonadati</taxon>
        <taxon>Pseudomonadota</taxon>
        <taxon>Alphaproteobacteria</taxon>
        <taxon>Rhodospirillales</taxon>
        <taxon>Azospirillaceae</taxon>
        <taxon>Azospirillum</taxon>
    </lineage>
</organism>
<reference evidence="1 2" key="1">
    <citation type="submission" date="2018-12" db="EMBL/GenBank/DDBJ databases">
        <authorList>
            <person name="Yang Y."/>
        </authorList>
    </citation>
    <scope>NUCLEOTIDE SEQUENCE [LARGE SCALE GENOMIC DNA]</scope>
    <source>
        <strain evidence="1 2">GSF71</strain>
    </source>
</reference>
<evidence type="ECO:0000313" key="2">
    <source>
        <dbReference type="Proteomes" id="UP000280346"/>
    </source>
</evidence>
<name>A0A3S0WY25_9PROT</name>
<protein>
    <submittedName>
        <fullName evidence="1">Uncharacterized protein</fullName>
    </submittedName>
</protein>
<dbReference type="AlphaFoldDB" id="A0A3S0WY25"/>
<evidence type="ECO:0000313" key="1">
    <source>
        <dbReference type="EMBL" id="RUQ68824.1"/>
    </source>
</evidence>